<reference evidence="1" key="1">
    <citation type="submission" date="2020-10" db="EMBL/GenBank/DDBJ databases">
        <authorList>
            <person name="Gilroy R."/>
        </authorList>
    </citation>
    <scope>NUCLEOTIDE SEQUENCE</scope>
    <source>
        <strain evidence="1">CHK184-20233</strain>
    </source>
</reference>
<gene>
    <name evidence="1" type="ORF">IAB38_04595</name>
</gene>
<dbReference type="Proteomes" id="UP000824232">
    <property type="component" value="Unassembled WGS sequence"/>
</dbReference>
<proteinExistence type="predicted"/>
<evidence type="ECO:0000313" key="1">
    <source>
        <dbReference type="EMBL" id="HIR59310.1"/>
    </source>
</evidence>
<organism evidence="1 2">
    <name type="scientific">Candidatus Onthousia excrementipullorum</name>
    <dbReference type="NCBI Taxonomy" id="2840884"/>
    <lineage>
        <taxon>Bacteria</taxon>
        <taxon>Bacillati</taxon>
        <taxon>Bacillota</taxon>
        <taxon>Bacilli</taxon>
        <taxon>Candidatus Onthousia</taxon>
    </lineage>
</organism>
<protein>
    <submittedName>
        <fullName evidence="1">Uncharacterized protein</fullName>
    </submittedName>
</protein>
<sequence length="105" mass="12072">MTIDVIKLKLLTILAINCIPKDPKFDCIKKELKENYSIMSNNTISTNQLKNMYIKLRTLGTNNNLALPSEIEDLLVFIKDQLSKKKKTTILKENIKKTFDGLPFN</sequence>
<dbReference type="AlphaFoldDB" id="A0A9D1DUF5"/>
<comment type="caution">
    <text evidence="1">The sequence shown here is derived from an EMBL/GenBank/DDBJ whole genome shotgun (WGS) entry which is preliminary data.</text>
</comment>
<evidence type="ECO:0000313" key="2">
    <source>
        <dbReference type="Proteomes" id="UP000824232"/>
    </source>
</evidence>
<name>A0A9D1DUF5_9FIRM</name>
<accession>A0A9D1DUF5</accession>
<reference evidence="1" key="2">
    <citation type="journal article" date="2021" name="PeerJ">
        <title>Extensive microbial diversity within the chicken gut microbiome revealed by metagenomics and culture.</title>
        <authorList>
            <person name="Gilroy R."/>
            <person name="Ravi A."/>
            <person name="Getino M."/>
            <person name="Pursley I."/>
            <person name="Horton D.L."/>
            <person name="Alikhan N.F."/>
            <person name="Baker D."/>
            <person name="Gharbi K."/>
            <person name="Hall N."/>
            <person name="Watson M."/>
            <person name="Adriaenssens E.M."/>
            <person name="Foster-Nyarko E."/>
            <person name="Jarju S."/>
            <person name="Secka A."/>
            <person name="Antonio M."/>
            <person name="Oren A."/>
            <person name="Chaudhuri R.R."/>
            <person name="La Ragione R."/>
            <person name="Hildebrand F."/>
            <person name="Pallen M.J."/>
        </authorList>
    </citation>
    <scope>NUCLEOTIDE SEQUENCE</scope>
    <source>
        <strain evidence="1">CHK184-20233</strain>
    </source>
</reference>
<dbReference type="EMBL" id="DVHC01000047">
    <property type="protein sequence ID" value="HIR59310.1"/>
    <property type="molecule type" value="Genomic_DNA"/>
</dbReference>